<evidence type="ECO:0000313" key="8">
    <source>
        <dbReference type="EMBL" id="CAH1114305.1"/>
    </source>
</evidence>
<feature type="transmembrane region" description="Helical" evidence="6">
    <location>
        <begin position="94"/>
        <end position="117"/>
    </location>
</feature>
<dbReference type="InterPro" id="IPR045866">
    <property type="entry name" value="FAM210A/B-like"/>
</dbReference>
<evidence type="ECO:0000256" key="1">
    <source>
        <dbReference type="ARBA" id="ARBA00004167"/>
    </source>
</evidence>
<organism evidence="8 9">
    <name type="scientific">Psylliodes chrysocephalus</name>
    <dbReference type="NCBI Taxonomy" id="3402493"/>
    <lineage>
        <taxon>Eukaryota</taxon>
        <taxon>Metazoa</taxon>
        <taxon>Ecdysozoa</taxon>
        <taxon>Arthropoda</taxon>
        <taxon>Hexapoda</taxon>
        <taxon>Insecta</taxon>
        <taxon>Pterygota</taxon>
        <taxon>Neoptera</taxon>
        <taxon>Endopterygota</taxon>
        <taxon>Coleoptera</taxon>
        <taxon>Polyphaga</taxon>
        <taxon>Cucujiformia</taxon>
        <taxon>Chrysomeloidea</taxon>
        <taxon>Chrysomelidae</taxon>
        <taxon>Galerucinae</taxon>
        <taxon>Alticini</taxon>
        <taxon>Psylliodes</taxon>
    </lineage>
</organism>
<dbReference type="AlphaFoldDB" id="A0A9P0GFS9"/>
<keyword evidence="2 6" id="KW-0812">Transmembrane</keyword>
<dbReference type="EMBL" id="OV651820">
    <property type="protein sequence ID" value="CAH1114305.1"/>
    <property type="molecule type" value="Genomic_DNA"/>
</dbReference>
<dbReference type="GO" id="GO:0016020">
    <property type="term" value="C:membrane"/>
    <property type="evidence" value="ECO:0007669"/>
    <property type="project" value="UniProtKB-SubCell"/>
</dbReference>
<proteinExistence type="predicted"/>
<evidence type="ECO:0000313" key="9">
    <source>
        <dbReference type="Proteomes" id="UP001153636"/>
    </source>
</evidence>
<evidence type="ECO:0000256" key="5">
    <source>
        <dbReference type="ARBA" id="ARBA00023136"/>
    </source>
</evidence>
<protein>
    <recommendedName>
        <fullName evidence="7">DUF1279 domain-containing protein</fullName>
    </recommendedName>
</protein>
<evidence type="ECO:0000256" key="6">
    <source>
        <dbReference type="SAM" id="Phobius"/>
    </source>
</evidence>
<evidence type="ECO:0000259" key="7">
    <source>
        <dbReference type="Pfam" id="PF06916"/>
    </source>
</evidence>
<keyword evidence="4" id="KW-0175">Coiled coil</keyword>
<evidence type="ECO:0000256" key="2">
    <source>
        <dbReference type="ARBA" id="ARBA00022692"/>
    </source>
</evidence>
<name>A0A9P0GFS9_9CUCU</name>
<dbReference type="PANTHER" id="PTHR21377">
    <property type="entry name" value="PROTEIN FAM210B, MITOCHONDRIAL"/>
    <property type="match status" value="1"/>
</dbReference>
<feature type="domain" description="DUF1279" evidence="7">
    <location>
        <begin position="85"/>
        <end position="171"/>
    </location>
</feature>
<gene>
    <name evidence="8" type="ORF">PSYICH_LOCUS14297</name>
</gene>
<dbReference type="PANTHER" id="PTHR21377:SF1">
    <property type="entry name" value="PROTEIN FAM210A"/>
    <property type="match status" value="1"/>
</dbReference>
<dbReference type="Pfam" id="PF06916">
    <property type="entry name" value="FAM210A-B_dom"/>
    <property type="match status" value="1"/>
</dbReference>
<dbReference type="Proteomes" id="UP001153636">
    <property type="component" value="Chromosome 8"/>
</dbReference>
<accession>A0A9P0GFS9</accession>
<keyword evidence="3 6" id="KW-1133">Transmembrane helix</keyword>
<dbReference type="OrthoDB" id="5874039at2759"/>
<keyword evidence="5 6" id="KW-0472">Membrane</keyword>
<comment type="subcellular location">
    <subcellularLocation>
        <location evidence="1">Membrane</location>
        <topology evidence="1">Single-pass membrane protein</topology>
    </subcellularLocation>
</comment>
<evidence type="ECO:0000256" key="4">
    <source>
        <dbReference type="ARBA" id="ARBA00023054"/>
    </source>
</evidence>
<sequence>MANVLNRTLSRVLLKRKIWCHKYYSVLSCYTCSASSLNTSLIEKKLNNGYKIAILNRPRIYEGFMNYCNEKKHCEPEPEKLTLFQKFKQMYRDYWYVLVPVHIITSTMWFGGFYYMAKSGFDIIHVLESWHVSEKLINPLRDSSMGYVAVAYACYKIATPARYTVTVGGTTISINYLKKWGYIKPVPSKERMKEIYEEKKRSMAEGIKEKKETLMESLQETTEGIKEKKDNIIESVKKTAEKKKPSIKMKEKTKI</sequence>
<keyword evidence="9" id="KW-1185">Reference proteome</keyword>
<dbReference type="InterPro" id="IPR009688">
    <property type="entry name" value="FAM210A/B-like_dom"/>
</dbReference>
<dbReference type="GO" id="GO:0005739">
    <property type="term" value="C:mitochondrion"/>
    <property type="evidence" value="ECO:0007669"/>
    <property type="project" value="TreeGrafter"/>
</dbReference>
<reference evidence="8" key="1">
    <citation type="submission" date="2022-01" db="EMBL/GenBank/DDBJ databases">
        <authorList>
            <person name="King R."/>
        </authorList>
    </citation>
    <scope>NUCLEOTIDE SEQUENCE</scope>
</reference>
<evidence type="ECO:0000256" key="3">
    <source>
        <dbReference type="ARBA" id="ARBA00022989"/>
    </source>
</evidence>